<reference evidence="2 3" key="1">
    <citation type="submission" date="2020-04" db="EMBL/GenBank/DDBJ databases">
        <title>Genome sequencing of novel species.</title>
        <authorList>
            <person name="Heo J."/>
            <person name="Kim S.-J."/>
            <person name="Kim J.-S."/>
            <person name="Hong S.-B."/>
            <person name="Kwon S.-W."/>
        </authorList>
    </citation>
    <scope>NUCLEOTIDE SEQUENCE [LARGE SCALE GENOMIC DNA]</scope>
    <source>
        <strain evidence="2 3">CJU-R4</strain>
    </source>
</reference>
<dbReference type="AlphaFoldDB" id="A0A7L5DR39"/>
<evidence type="ECO:0000313" key="2">
    <source>
        <dbReference type="EMBL" id="QJD80072.1"/>
    </source>
</evidence>
<dbReference type="RefSeq" id="WP_169552031.1">
    <property type="nucleotide sequence ID" value="NZ_CP051677.1"/>
</dbReference>
<gene>
    <name evidence="2" type="ORF">HH216_17875</name>
</gene>
<name>A0A7L5DR39_9BACT</name>
<keyword evidence="1" id="KW-0732">Signal</keyword>
<evidence type="ECO:0000313" key="3">
    <source>
        <dbReference type="Proteomes" id="UP000501128"/>
    </source>
</evidence>
<feature type="chain" id="PRO_5029537915" evidence="1">
    <location>
        <begin position="23"/>
        <end position="152"/>
    </location>
</feature>
<dbReference type="KEGG" id="srho:HH216_17875"/>
<keyword evidence="3" id="KW-1185">Reference proteome</keyword>
<evidence type="ECO:0000256" key="1">
    <source>
        <dbReference type="SAM" id="SignalP"/>
    </source>
</evidence>
<dbReference type="PROSITE" id="PS51257">
    <property type="entry name" value="PROKAR_LIPOPROTEIN"/>
    <property type="match status" value="1"/>
</dbReference>
<accession>A0A7L5DR39</accession>
<dbReference type="EMBL" id="CP051677">
    <property type="protein sequence ID" value="QJD80072.1"/>
    <property type="molecule type" value="Genomic_DNA"/>
</dbReference>
<proteinExistence type="predicted"/>
<organism evidence="2 3">
    <name type="scientific">Spirosoma rhododendri</name>
    <dbReference type="NCBI Taxonomy" id="2728024"/>
    <lineage>
        <taxon>Bacteria</taxon>
        <taxon>Pseudomonadati</taxon>
        <taxon>Bacteroidota</taxon>
        <taxon>Cytophagia</taxon>
        <taxon>Cytophagales</taxon>
        <taxon>Cytophagaceae</taxon>
        <taxon>Spirosoma</taxon>
    </lineage>
</organism>
<feature type="signal peptide" evidence="1">
    <location>
        <begin position="1"/>
        <end position="22"/>
    </location>
</feature>
<dbReference type="Proteomes" id="UP000501128">
    <property type="component" value="Chromosome"/>
</dbReference>
<sequence>MLTRLRRIAVVFGAVCWLSACADGSRPAVEQAERDVLSIHDAIMPKIDDLLTAQRQLKARLITLDSTAENGSASSALRLDEDRNQARRLLHDLTVADSLMTRWMAHYRYDTLAGLPTDEALRYLDTQKASITDVTTKVNESLEHTRQFLATP</sequence>
<protein>
    <submittedName>
        <fullName evidence="2">Viral A-type inclusion protein</fullName>
    </submittedName>
</protein>